<keyword evidence="4 6" id="KW-1133">Transmembrane helix</keyword>
<proteinExistence type="predicted"/>
<gene>
    <name evidence="7" type="ORF">UFOPK2399_00852</name>
</gene>
<dbReference type="CDD" id="cd06581">
    <property type="entry name" value="TM_PBP1_LivM_like"/>
    <property type="match status" value="1"/>
</dbReference>
<comment type="subcellular location">
    <subcellularLocation>
        <location evidence="1">Cell membrane</location>
        <topology evidence="1">Multi-pass membrane protein</topology>
    </subcellularLocation>
</comment>
<feature type="transmembrane region" description="Helical" evidence="6">
    <location>
        <begin position="214"/>
        <end position="239"/>
    </location>
</feature>
<dbReference type="GO" id="GO:0005886">
    <property type="term" value="C:plasma membrane"/>
    <property type="evidence" value="ECO:0007669"/>
    <property type="project" value="UniProtKB-SubCell"/>
</dbReference>
<evidence type="ECO:0000256" key="5">
    <source>
        <dbReference type="ARBA" id="ARBA00023136"/>
    </source>
</evidence>
<feature type="transmembrane region" description="Helical" evidence="6">
    <location>
        <begin position="404"/>
        <end position="433"/>
    </location>
</feature>
<evidence type="ECO:0000256" key="1">
    <source>
        <dbReference type="ARBA" id="ARBA00004651"/>
    </source>
</evidence>
<dbReference type="PANTHER" id="PTHR30482:SF10">
    <property type="entry name" value="HIGH-AFFINITY BRANCHED-CHAIN AMINO ACID TRANSPORT PROTEIN BRAE"/>
    <property type="match status" value="1"/>
</dbReference>
<keyword evidence="5 6" id="KW-0472">Membrane</keyword>
<sequence>MSSEDLLPAPPDVVGFRNVLRAKWQAKPQSHRWAITASLEALLAILLFFVDSSLGYAVVVIAALFWLKRLAPMHRLIVQGALIVLPLAISQNWSLVLMFAIAFPLFWLDHDIRGKLLPFVALLAAVAYPFYQPHLFTIPVFGVWPDVFTGVVMVVFVMMACGLNIVVGYAGLLDLGYVAFYATGAYTAAWFASEQFPGKNLHFGAIGIQHDLPGIHVSLWLLLLAAGLVTAASGVIIGLPTLRLRGDYLAIVTLGFGEILPQVARNGDHLFGNNITNGPNGITPLDSPGFGHGLSQVTGGFLPENYLTCCKAHLLGHAVSSQDVFFWTALVLLVITVFCSLRMRESRLGRAWIAIREDETAAAAMGIPLMRTKTWAYASGAFFGGIAGAYYASFKSATFPGDFFFNISVFILCMVILGGMGNIWGVIIGAAFLSYLDREGLANTGSWINTHVHVASWHPNIDVPLYSSGIYGVIIVLVMLFRPEGLLPSRRRAAEMHEGVHDQPLYDVAHSGEQA</sequence>
<dbReference type="AlphaFoldDB" id="A0A6J6P301"/>
<dbReference type="EMBL" id="CAEZXP010000001">
    <property type="protein sequence ID" value="CAB4693017.1"/>
    <property type="molecule type" value="Genomic_DNA"/>
</dbReference>
<evidence type="ECO:0000256" key="4">
    <source>
        <dbReference type="ARBA" id="ARBA00022989"/>
    </source>
</evidence>
<dbReference type="GO" id="GO:0015658">
    <property type="term" value="F:branched-chain amino acid transmembrane transporter activity"/>
    <property type="evidence" value="ECO:0007669"/>
    <property type="project" value="InterPro"/>
</dbReference>
<feature type="transmembrane region" description="Helical" evidence="6">
    <location>
        <begin position="79"/>
        <end position="106"/>
    </location>
</feature>
<feature type="transmembrane region" description="Helical" evidence="6">
    <location>
        <begin position="375"/>
        <end position="392"/>
    </location>
</feature>
<keyword evidence="3 6" id="KW-0812">Transmembrane</keyword>
<accession>A0A6J6P301</accession>
<protein>
    <submittedName>
        <fullName evidence="7">Unannotated protein</fullName>
    </submittedName>
</protein>
<feature type="transmembrane region" description="Helical" evidence="6">
    <location>
        <begin position="41"/>
        <end position="67"/>
    </location>
</feature>
<keyword evidence="2" id="KW-1003">Cell membrane</keyword>
<organism evidence="7">
    <name type="scientific">freshwater metagenome</name>
    <dbReference type="NCBI Taxonomy" id="449393"/>
    <lineage>
        <taxon>unclassified sequences</taxon>
        <taxon>metagenomes</taxon>
        <taxon>ecological metagenomes</taxon>
    </lineage>
</organism>
<name>A0A6J6P301_9ZZZZ</name>
<dbReference type="InterPro" id="IPR043428">
    <property type="entry name" value="LivM-like"/>
</dbReference>
<reference evidence="7" key="1">
    <citation type="submission" date="2020-05" db="EMBL/GenBank/DDBJ databases">
        <authorList>
            <person name="Chiriac C."/>
            <person name="Salcher M."/>
            <person name="Ghai R."/>
            <person name="Kavagutti S V."/>
        </authorList>
    </citation>
    <scope>NUCLEOTIDE SEQUENCE</scope>
</reference>
<dbReference type="PANTHER" id="PTHR30482">
    <property type="entry name" value="HIGH-AFFINITY BRANCHED-CHAIN AMINO ACID TRANSPORT SYSTEM PERMEASE"/>
    <property type="match status" value="1"/>
</dbReference>
<dbReference type="Pfam" id="PF02653">
    <property type="entry name" value="BPD_transp_2"/>
    <property type="match status" value="1"/>
</dbReference>
<evidence type="ECO:0000313" key="7">
    <source>
        <dbReference type="EMBL" id="CAB4693017.1"/>
    </source>
</evidence>
<evidence type="ECO:0000256" key="2">
    <source>
        <dbReference type="ARBA" id="ARBA00022475"/>
    </source>
</evidence>
<dbReference type="InterPro" id="IPR001851">
    <property type="entry name" value="ABC_transp_permease"/>
</dbReference>
<evidence type="ECO:0000256" key="6">
    <source>
        <dbReference type="SAM" id="Phobius"/>
    </source>
</evidence>
<feature type="transmembrane region" description="Helical" evidence="6">
    <location>
        <begin position="324"/>
        <end position="341"/>
    </location>
</feature>
<evidence type="ECO:0000256" key="3">
    <source>
        <dbReference type="ARBA" id="ARBA00022692"/>
    </source>
</evidence>
<feature type="transmembrane region" description="Helical" evidence="6">
    <location>
        <begin position="143"/>
        <end position="169"/>
    </location>
</feature>